<gene>
    <name evidence="2" type="ORF">CONCODRAFT_26147</name>
</gene>
<accession>A0A137NRS5</accession>
<dbReference type="CDD" id="cd00519">
    <property type="entry name" value="Lipase_3"/>
    <property type="match status" value="1"/>
</dbReference>
<evidence type="ECO:0000313" key="3">
    <source>
        <dbReference type="Proteomes" id="UP000070444"/>
    </source>
</evidence>
<sequence>FVKFAGAAYCEQGSVLDWSCDNCNGYADGSSEAVYFNDEETNTAGYLAVNQAKHLIVLGYRGTQDIVNWIHNLDISLVDANLGGQYSDAGFHSGFNTMTNALLKDSTDALQNALSKYPTFKVVFTGHSLGGALAALTAFKLAQAKVIDWEKINLITYGQPRLGNLDFADFLNSQPWTSTRVTSYGDLVAISPGRTIGYAHNQYNMHINSDG</sequence>
<dbReference type="GO" id="GO:0006629">
    <property type="term" value="P:lipid metabolic process"/>
    <property type="evidence" value="ECO:0007669"/>
    <property type="project" value="InterPro"/>
</dbReference>
<name>A0A137NRS5_CONC2</name>
<dbReference type="SUPFAM" id="SSF53474">
    <property type="entry name" value="alpha/beta-Hydrolases"/>
    <property type="match status" value="1"/>
</dbReference>
<organism evidence="2 3">
    <name type="scientific">Conidiobolus coronatus (strain ATCC 28846 / CBS 209.66 / NRRL 28638)</name>
    <name type="common">Delacroixia coronata</name>
    <dbReference type="NCBI Taxonomy" id="796925"/>
    <lineage>
        <taxon>Eukaryota</taxon>
        <taxon>Fungi</taxon>
        <taxon>Fungi incertae sedis</taxon>
        <taxon>Zoopagomycota</taxon>
        <taxon>Entomophthoromycotina</taxon>
        <taxon>Entomophthoromycetes</taxon>
        <taxon>Entomophthorales</taxon>
        <taxon>Ancylistaceae</taxon>
        <taxon>Conidiobolus</taxon>
    </lineage>
</organism>
<dbReference type="OrthoDB" id="426718at2759"/>
<reference evidence="2 3" key="1">
    <citation type="journal article" date="2015" name="Genome Biol. Evol.">
        <title>Phylogenomic analyses indicate that early fungi evolved digesting cell walls of algal ancestors of land plants.</title>
        <authorList>
            <person name="Chang Y."/>
            <person name="Wang S."/>
            <person name="Sekimoto S."/>
            <person name="Aerts A.L."/>
            <person name="Choi C."/>
            <person name="Clum A."/>
            <person name="LaButti K.M."/>
            <person name="Lindquist E.A."/>
            <person name="Yee Ngan C."/>
            <person name="Ohm R.A."/>
            <person name="Salamov A.A."/>
            <person name="Grigoriev I.V."/>
            <person name="Spatafora J.W."/>
            <person name="Berbee M.L."/>
        </authorList>
    </citation>
    <scope>NUCLEOTIDE SEQUENCE [LARGE SCALE GENOMIC DNA]</scope>
    <source>
        <strain evidence="2 3">NRRL 28638</strain>
    </source>
</reference>
<dbReference type="Proteomes" id="UP000070444">
    <property type="component" value="Unassembled WGS sequence"/>
</dbReference>
<dbReference type="EMBL" id="KQ964879">
    <property type="protein sequence ID" value="KXN65445.1"/>
    <property type="molecule type" value="Genomic_DNA"/>
</dbReference>
<evidence type="ECO:0000259" key="1">
    <source>
        <dbReference type="Pfam" id="PF01764"/>
    </source>
</evidence>
<feature type="non-terminal residue" evidence="2">
    <location>
        <position position="1"/>
    </location>
</feature>
<dbReference type="InterPro" id="IPR051218">
    <property type="entry name" value="Sec_MonoDiacylglyc_Lipase"/>
</dbReference>
<dbReference type="GO" id="GO:0016787">
    <property type="term" value="F:hydrolase activity"/>
    <property type="evidence" value="ECO:0007669"/>
    <property type="project" value="UniProtKB-KW"/>
</dbReference>
<dbReference type="OMA" id="FRNSHAT"/>
<dbReference type="InterPro" id="IPR029058">
    <property type="entry name" value="AB_hydrolase_fold"/>
</dbReference>
<dbReference type="AlphaFoldDB" id="A0A137NRS5"/>
<feature type="non-terminal residue" evidence="2">
    <location>
        <position position="211"/>
    </location>
</feature>
<dbReference type="InterPro" id="IPR002921">
    <property type="entry name" value="Fungal_lipase-type"/>
</dbReference>
<feature type="domain" description="Fungal lipase-type" evidence="1">
    <location>
        <begin position="57"/>
        <end position="194"/>
    </location>
</feature>
<protein>
    <submittedName>
        <fullName evidence="2">Alpha/beta-hydrolase</fullName>
    </submittedName>
</protein>
<dbReference type="Gene3D" id="3.40.50.1820">
    <property type="entry name" value="alpha/beta hydrolase"/>
    <property type="match status" value="1"/>
</dbReference>
<dbReference type="PANTHER" id="PTHR45856:SF11">
    <property type="entry name" value="FUNGAL LIPASE-LIKE DOMAIN-CONTAINING PROTEIN"/>
    <property type="match status" value="1"/>
</dbReference>
<keyword evidence="2" id="KW-0378">Hydrolase</keyword>
<dbReference type="PANTHER" id="PTHR45856">
    <property type="entry name" value="ALPHA/BETA-HYDROLASES SUPERFAMILY PROTEIN"/>
    <property type="match status" value="1"/>
</dbReference>
<keyword evidence="3" id="KW-1185">Reference proteome</keyword>
<dbReference type="Pfam" id="PF01764">
    <property type="entry name" value="Lipase_3"/>
    <property type="match status" value="1"/>
</dbReference>
<proteinExistence type="predicted"/>
<evidence type="ECO:0000313" key="2">
    <source>
        <dbReference type="EMBL" id="KXN65445.1"/>
    </source>
</evidence>